<feature type="region of interest" description="Disordered" evidence="1">
    <location>
        <begin position="1"/>
        <end position="45"/>
    </location>
</feature>
<accession>A0A9N9HX89</accession>
<organism evidence="2 3">
    <name type="scientific">Acaulospora morrowiae</name>
    <dbReference type="NCBI Taxonomy" id="94023"/>
    <lineage>
        <taxon>Eukaryota</taxon>
        <taxon>Fungi</taxon>
        <taxon>Fungi incertae sedis</taxon>
        <taxon>Mucoromycota</taxon>
        <taxon>Glomeromycotina</taxon>
        <taxon>Glomeromycetes</taxon>
        <taxon>Diversisporales</taxon>
        <taxon>Acaulosporaceae</taxon>
        <taxon>Acaulospora</taxon>
    </lineage>
</organism>
<feature type="compositionally biased region" description="Basic and acidic residues" evidence="1">
    <location>
        <begin position="26"/>
        <end position="45"/>
    </location>
</feature>
<dbReference type="EMBL" id="CAJVPV010019348">
    <property type="protein sequence ID" value="CAG8710787.1"/>
    <property type="molecule type" value="Genomic_DNA"/>
</dbReference>
<reference evidence="2" key="1">
    <citation type="submission" date="2021-06" db="EMBL/GenBank/DDBJ databases">
        <authorList>
            <person name="Kallberg Y."/>
            <person name="Tangrot J."/>
            <person name="Rosling A."/>
        </authorList>
    </citation>
    <scope>NUCLEOTIDE SEQUENCE</scope>
    <source>
        <strain evidence="2">CL551</strain>
    </source>
</reference>
<gene>
    <name evidence="2" type="ORF">AMORRO_LOCUS12675</name>
</gene>
<sequence length="45" mass="5355">MNGNNKKQRSKEDKEDIKMKMNGSNKEWRRLKESKNKIGKVECSE</sequence>
<evidence type="ECO:0000313" key="3">
    <source>
        <dbReference type="Proteomes" id="UP000789342"/>
    </source>
</evidence>
<feature type="compositionally biased region" description="Basic and acidic residues" evidence="1">
    <location>
        <begin position="10"/>
        <end position="19"/>
    </location>
</feature>
<name>A0A9N9HX89_9GLOM</name>
<comment type="caution">
    <text evidence="2">The sequence shown here is derived from an EMBL/GenBank/DDBJ whole genome shotgun (WGS) entry which is preliminary data.</text>
</comment>
<dbReference type="AlphaFoldDB" id="A0A9N9HX89"/>
<proteinExistence type="predicted"/>
<evidence type="ECO:0000313" key="2">
    <source>
        <dbReference type="EMBL" id="CAG8710787.1"/>
    </source>
</evidence>
<protein>
    <submittedName>
        <fullName evidence="2">9936_t:CDS:1</fullName>
    </submittedName>
</protein>
<dbReference type="Proteomes" id="UP000789342">
    <property type="component" value="Unassembled WGS sequence"/>
</dbReference>
<keyword evidence="3" id="KW-1185">Reference proteome</keyword>
<evidence type="ECO:0000256" key="1">
    <source>
        <dbReference type="SAM" id="MobiDB-lite"/>
    </source>
</evidence>